<organism evidence="2 3">
    <name type="scientific">Paramecium octaurelia</name>
    <dbReference type="NCBI Taxonomy" id="43137"/>
    <lineage>
        <taxon>Eukaryota</taxon>
        <taxon>Sar</taxon>
        <taxon>Alveolata</taxon>
        <taxon>Ciliophora</taxon>
        <taxon>Intramacronucleata</taxon>
        <taxon>Oligohymenophorea</taxon>
        <taxon>Peniculida</taxon>
        <taxon>Parameciidae</taxon>
        <taxon>Paramecium</taxon>
    </lineage>
</organism>
<accession>A0A8S1XII9</accession>
<evidence type="ECO:0000313" key="3">
    <source>
        <dbReference type="Proteomes" id="UP000683925"/>
    </source>
</evidence>
<proteinExistence type="predicted"/>
<dbReference type="Proteomes" id="UP000683925">
    <property type="component" value="Unassembled WGS sequence"/>
</dbReference>
<sequence length="80" mass="9391">MNLLAQEKTSKLKVSKMNDVEKYELQMIIAKGKSQLSDLEKAYTIQLRKVQQSNFEEQQTKLKNQAKDINEKGNNEFYLH</sequence>
<name>A0A8S1XII9_PAROT</name>
<keyword evidence="3" id="KW-1185">Reference proteome</keyword>
<evidence type="ECO:0000313" key="1">
    <source>
        <dbReference type="EMBL" id="CAD8191894.1"/>
    </source>
</evidence>
<evidence type="ECO:0000313" key="2">
    <source>
        <dbReference type="EMBL" id="CAD8201210.1"/>
    </source>
</evidence>
<dbReference type="AlphaFoldDB" id="A0A8S1XII9"/>
<dbReference type="EMBL" id="CAJJDP010000101">
    <property type="protein sequence ID" value="CAD8191894.1"/>
    <property type="molecule type" value="Genomic_DNA"/>
</dbReference>
<reference evidence="2" key="1">
    <citation type="submission" date="2021-01" db="EMBL/GenBank/DDBJ databases">
        <authorList>
            <consortium name="Genoscope - CEA"/>
            <person name="William W."/>
        </authorList>
    </citation>
    <scope>NUCLEOTIDE SEQUENCE</scope>
</reference>
<gene>
    <name evidence="1" type="ORF">POCTA_138.1.T1010002</name>
    <name evidence="2" type="ORF">POCTA_138.1.T1230219</name>
</gene>
<protein>
    <submittedName>
        <fullName evidence="2">Uncharacterized protein</fullName>
    </submittedName>
</protein>
<dbReference type="EMBL" id="CAJJDP010000123">
    <property type="protein sequence ID" value="CAD8201210.1"/>
    <property type="molecule type" value="Genomic_DNA"/>
</dbReference>
<comment type="caution">
    <text evidence="2">The sequence shown here is derived from an EMBL/GenBank/DDBJ whole genome shotgun (WGS) entry which is preliminary data.</text>
</comment>